<name>A0A8S5V8L3_9CAUD</name>
<proteinExistence type="predicted"/>
<organism evidence="1">
    <name type="scientific">Siphoviridae sp. ctS2049</name>
    <dbReference type="NCBI Taxonomy" id="2825507"/>
    <lineage>
        <taxon>Viruses</taxon>
        <taxon>Duplodnaviria</taxon>
        <taxon>Heunggongvirae</taxon>
        <taxon>Uroviricota</taxon>
        <taxon>Caudoviricetes</taxon>
    </lineage>
</organism>
<evidence type="ECO:0000313" key="1">
    <source>
        <dbReference type="EMBL" id="DAG03106.1"/>
    </source>
</evidence>
<dbReference type="EMBL" id="BK016223">
    <property type="protein sequence ID" value="DAG03106.1"/>
    <property type="molecule type" value="Genomic_DNA"/>
</dbReference>
<protein>
    <submittedName>
        <fullName evidence="1">Uncharacterized protein</fullName>
    </submittedName>
</protein>
<sequence length="33" mass="4092">MKTKRQIQFLRKMTYKPLGTIHLPYLQHILQHE</sequence>
<accession>A0A8S5V8L3</accession>
<reference evidence="1" key="1">
    <citation type="journal article" date="2021" name="Proc. Natl. Acad. Sci. U.S.A.">
        <title>A Catalog of Tens of Thousands of Viruses from Human Metagenomes Reveals Hidden Associations with Chronic Diseases.</title>
        <authorList>
            <person name="Tisza M.J."/>
            <person name="Buck C.B."/>
        </authorList>
    </citation>
    <scope>NUCLEOTIDE SEQUENCE</scope>
    <source>
        <strain evidence="1">CtS2049</strain>
    </source>
</reference>